<organism evidence="2 3">
    <name type="scientific">Mycena metata</name>
    <dbReference type="NCBI Taxonomy" id="1033252"/>
    <lineage>
        <taxon>Eukaryota</taxon>
        <taxon>Fungi</taxon>
        <taxon>Dikarya</taxon>
        <taxon>Basidiomycota</taxon>
        <taxon>Agaricomycotina</taxon>
        <taxon>Agaricomycetes</taxon>
        <taxon>Agaricomycetidae</taxon>
        <taxon>Agaricales</taxon>
        <taxon>Marasmiineae</taxon>
        <taxon>Mycenaceae</taxon>
        <taxon>Mycena</taxon>
    </lineage>
</organism>
<evidence type="ECO:0000256" key="1">
    <source>
        <dbReference type="SAM" id="MobiDB-lite"/>
    </source>
</evidence>
<dbReference type="EMBL" id="JARKIB010000109">
    <property type="protein sequence ID" value="KAJ7738982.1"/>
    <property type="molecule type" value="Genomic_DNA"/>
</dbReference>
<accession>A0AAD7IAW0</accession>
<feature type="region of interest" description="Disordered" evidence="1">
    <location>
        <begin position="1"/>
        <end position="20"/>
    </location>
</feature>
<dbReference type="AlphaFoldDB" id="A0AAD7IAW0"/>
<evidence type="ECO:0000313" key="2">
    <source>
        <dbReference type="EMBL" id="KAJ7738982.1"/>
    </source>
</evidence>
<name>A0AAD7IAW0_9AGAR</name>
<gene>
    <name evidence="2" type="ORF">B0H16DRAFT_1465537</name>
</gene>
<reference evidence="2" key="1">
    <citation type="submission" date="2023-03" db="EMBL/GenBank/DDBJ databases">
        <title>Massive genome expansion in bonnet fungi (Mycena s.s.) driven by repeated elements and novel gene families across ecological guilds.</title>
        <authorList>
            <consortium name="Lawrence Berkeley National Laboratory"/>
            <person name="Harder C.B."/>
            <person name="Miyauchi S."/>
            <person name="Viragh M."/>
            <person name="Kuo A."/>
            <person name="Thoen E."/>
            <person name="Andreopoulos B."/>
            <person name="Lu D."/>
            <person name="Skrede I."/>
            <person name="Drula E."/>
            <person name="Henrissat B."/>
            <person name="Morin E."/>
            <person name="Kohler A."/>
            <person name="Barry K."/>
            <person name="LaButti K."/>
            <person name="Morin E."/>
            <person name="Salamov A."/>
            <person name="Lipzen A."/>
            <person name="Mereny Z."/>
            <person name="Hegedus B."/>
            <person name="Baldrian P."/>
            <person name="Stursova M."/>
            <person name="Weitz H."/>
            <person name="Taylor A."/>
            <person name="Grigoriev I.V."/>
            <person name="Nagy L.G."/>
            <person name="Martin F."/>
            <person name="Kauserud H."/>
        </authorList>
    </citation>
    <scope>NUCLEOTIDE SEQUENCE</scope>
    <source>
        <strain evidence="2">CBHHK182m</strain>
    </source>
</reference>
<comment type="caution">
    <text evidence="2">The sequence shown here is derived from an EMBL/GenBank/DDBJ whole genome shotgun (WGS) entry which is preliminary data.</text>
</comment>
<protein>
    <submittedName>
        <fullName evidence="2">Uncharacterized protein</fullName>
    </submittedName>
</protein>
<proteinExistence type="predicted"/>
<dbReference type="Proteomes" id="UP001215598">
    <property type="component" value="Unassembled WGS sequence"/>
</dbReference>
<sequence length="588" mass="65845">MPRKRARSSSASGRESDDEEVVIPTRDAEYYDEEGDCVVRIENVLFKPRLDLYPHLASSHFAYRPELSRPTRLPTRFWAVWLRLCTGRPDSFTAFLAKKLEIDTAVGHNHQNLEQGLKEERKLELEGVNGALLRTSIRLARTAERQVALWEDVGGATALLARVGLAGTWQTTLRMEGGAGERKREREKHRLAANKRRPSWAKVGLLIWPGCDTPALYFGPVAQTGHLVGQSKAKPRANETPSRLFPEARDNPEQGGDGSPIFGLKCGFCMLSPTSRAKLVTPAKTLYEQLHRVHLTRHSEAIAGMFGVPQGDLPADGQTDERPVVLMGDTVAQFRAFLRYSFAAYVNPLSRRTIPDVSPLSPRATQYSNLQADEMADVARVGHFANKYLMTEVWKDQLTRGVSDHADALDAGEVAGQRKFMTDVYYHALARKPSQTSTTPAATQFPLPRLSPVHVQRLFAGQWSLTMLGIFISNNPPRFQLPTGFTPPCTDHVLCTRKWDAVWKERMHSISLDEFSLTDVIGRLYESERRMRTGAHWDGGRSGAPACFDLIIREKSPFQRVREGVRESLETRFFGAAGFIFHTPINAA</sequence>
<evidence type="ECO:0000313" key="3">
    <source>
        <dbReference type="Proteomes" id="UP001215598"/>
    </source>
</evidence>
<keyword evidence="3" id="KW-1185">Reference proteome</keyword>
<feature type="region of interest" description="Disordered" evidence="1">
    <location>
        <begin position="229"/>
        <end position="256"/>
    </location>
</feature>